<feature type="compositionally biased region" description="Polar residues" evidence="1">
    <location>
        <begin position="354"/>
        <end position="368"/>
    </location>
</feature>
<dbReference type="AlphaFoldDB" id="A0A8H5C9S9"/>
<proteinExistence type="predicted"/>
<name>A0A8H5C9S9_9AGAR</name>
<protein>
    <submittedName>
        <fullName evidence="2">Uncharacterized protein</fullName>
    </submittedName>
</protein>
<organism evidence="2 3">
    <name type="scientific">Tetrapyrgos nigripes</name>
    <dbReference type="NCBI Taxonomy" id="182062"/>
    <lineage>
        <taxon>Eukaryota</taxon>
        <taxon>Fungi</taxon>
        <taxon>Dikarya</taxon>
        <taxon>Basidiomycota</taxon>
        <taxon>Agaricomycotina</taxon>
        <taxon>Agaricomycetes</taxon>
        <taxon>Agaricomycetidae</taxon>
        <taxon>Agaricales</taxon>
        <taxon>Marasmiineae</taxon>
        <taxon>Marasmiaceae</taxon>
        <taxon>Tetrapyrgos</taxon>
    </lineage>
</organism>
<dbReference type="OrthoDB" id="3032860at2759"/>
<gene>
    <name evidence="2" type="ORF">D9758_016619</name>
</gene>
<accession>A0A8H5C9S9</accession>
<reference evidence="2 3" key="1">
    <citation type="journal article" date="2020" name="ISME J.">
        <title>Uncovering the hidden diversity of litter-decomposition mechanisms in mushroom-forming fungi.</title>
        <authorList>
            <person name="Floudas D."/>
            <person name="Bentzer J."/>
            <person name="Ahren D."/>
            <person name="Johansson T."/>
            <person name="Persson P."/>
            <person name="Tunlid A."/>
        </authorList>
    </citation>
    <scope>NUCLEOTIDE SEQUENCE [LARGE SCALE GENOMIC DNA]</scope>
    <source>
        <strain evidence="2 3">CBS 291.85</strain>
    </source>
</reference>
<evidence type="ECO:0000313" key="3">
    <source>
        <dbReference type="Proteomes" id="UP000559256"/>
    </source>
</evidence>
<evidence type="ECO:0000256" key="1">
    <source>
        <dbReference type="SAM" id="MobiDB-lite"/>
    </source>
</evidence>
<evidence type="ECO:0000313" key="2">
    <source>
        <dbReference type="EMBL" id="KAF5337761.1"/>
    </source>
</evidence>
<dbReference type="Proteomes" id="UP000559256">
    <property type="component" value="Unassembled WGS sequence"/>
</dbReference>
<comment type="caution">
    <text evidence="2">The sequence shown here is derived from an EMBL/GenBank/DDBJ whole genome shotgun (WGS) entry which is preliminary data.</text>
</comment>
<feature type="region of interest" description="Disordered" evidence="1">
    <location>
        <begin position="344"/>
        <end position="368"/>
    </location>
</feature>
<dbReference type="Pfam" id="PF14223">
    <property type="entry name" value="Retrotran_gag_2"/>
    <property type="match status" value="1"/>
</dbReference>
<keyword evidence="3" id="KW-1185">Reference proteome</keyword>
<dbReference type="EMBL" id="JAACJM010000207">
    <property type="protein sequence ID" value="KAF5337761.1"/>
    <property type="molecule type" value="Genomic_DNA"/>
</dbReference>
<sequence length="516" mass="55550">MADATMSSVSPLSAEDTAAQAEAITVALKKQADWDEKNDKAIGSIKLRLSPAICQKTLGMTSAKEIWTTLKNTYGKPGVSAVYTDFKRATSITIPNDANPSAMIKLICMHFNRGQAHLVHGDMSPMMHTVTFVDTPTAVDSRTKRAINLACNIGVRPSGETVAALEDVVMSNPGPSSFTPLTPAPRPKRTLTEHIYWNNLQSSSDGWGCNDNWNDAFTRSVGTQTDSDADMGCVQEEDASWNEDTLVNTLELGSVFGSTTMESGLKVPQDTRTPVPLIDCLALDPAAKIMECGIHLGERFQNPEDPLHIYGEGATPFQAVVNTCASTGTLSLVQRLAAVHSEMQSGSLPAHPSGMTTQSLPSSRVASPTPGMTSMGWEWLTPHLENEDGRYDELLDWQRDATVGLGGMEMEEELPSRVLTPSSMPELQSMSPSLSSTSDLEYMSTLQSLSRMSHSTDPREATLSASIAAVGAWSDGIPSQRPSTPTMVIGSAANNYGWSLDSEVSGMDNGYLRSYE</sequence>